<evidence type="ECO:0000313" key="1">
    <source>
        <dbReference type="EMBL" id="PZQ46015.1"/>
    </source>
</evidence>
<sequence length="155" mass="17666">MTYQIEAETNKVTYKANDNKTVSHADVSLPLPPLQAKEAMEVEIYARFMRHIRLVPNSRMEIKILSAIQFTSDMMDLNDAIVAKTLADMGLRAPRRAFPESYLEHVDRSLMRSGWDVGGPCASSIEMKSHWDNIGEDKFAAYRREYSILSEPARV</sequence>
<comment type="caution">
    <text evidence="1">The sequence shown here is derived from an EMBL/GenBank/DDBJ whole genome shotgun (WGS) entry which is preliminary data.</text>
</comment>
<proteinExistence type="predicted"/>
<reference evidence="1 2" key="1">
    <citation type="submission" date="2017-08" db="EMBL/GenBank/DDBJ databases">
        <title>Infants hospitalized years apart are colonized by the same room-sourced microbial strains.</title>
        <authorList>
            <person name="Brooks B."/>
            <person name="Olm M.R."/>
            <person name="Firek B.A."/>
            <person name="Baker R."/>
            <person name="Thomas B.C."/>
            <person name="Morowitz M.J."/>
            <person name="Banfield J.F."/>
        </authorList>
    </citation>
    <scope>NUCLEOTIDE SEQUENCE [LARGE SCALE GENOMIC DNA]</scope>
    <source>
        <strain evidence="1">S2_005_002_R2_29</strain>
    </source>
</reference>
<dbReference type="EMBL" id="QFQB01000034">
    <property type="protein sequence ID" value="PZQ46015.1"/>
    <property type="molecule type" value="Genomic_DNA"/>
</dbReference>
<accession>A0A2W5N5I8</accession>
<protein>
    <submittedName>
        <fullName evidence="1">Uncharacterized protein</fullName>
    </submittedName>
</protein>
<organism evidence="1 2">
    <name type="scientific">Micavibrio aeruginosavorus</name>
    <dbReference type="NCBI Taxonomy" id="349221"/>
    <lineage>
        <taxon>Bacteria</taxon>
        <taxon>Pseudomonadati</taxon>
        <taxon>Bdellovibrionota</taxon>
        <taxon>Bdellovibrionia</taxon>
        <taxon>Bdellovibrionales</taxon>
        <taxon>Pseudobdellovibrionaceae</taxon>
        <taxon>Micavibrio</taxon>
    </lineage>
</organism>
<dbReference type="Proteomes" id="UP000249417">
    <property type="component" value="Unassembled WGS sequence"/>
</dbReference>
<name>A0A2W5N5I8_9BACT</name>
<gene>
    <name evidence="1" type="ORF">DI551_05980</name>
</gene>
<evidence type="ECO:0000313" key="2">
    <source>
        <dbReference type="Proteomes" id="UP000249417"/>
    </source>
</evidence>
<dbReference type="AlphaFoldDB" id="A0A2W5N5I8"/>